<dbReference type="Proteomes" id="UP001597441">
    <property type="component" value="Unassembled WGS sequence"/>
</dbReference>
<proteinExistence type="predicted"/>
<evidence type="ECO:0000313" key="2">
    <source>
        <dbReference type="Proteomes" id="UP001597441"/>
    </source>
</evidence>
<evidence type="ECO:0000313" key="1">
    <source>
        <dbReference type="EMBL" id="MFD2535381.1"/>
    </source>
</evidence>
<dbReference type="EMBL" id="JBHULK010000003">
    <property type="protein sequence ID" value="MFD2535381.1"/>
    <property type="molecule type" value="Genomic_DNA"/>
</dbReference>
<reference evidence="2" key="1">
    <citation type="journal article" date="2019" name="Int. J. Syst. Evol. Microbiol.">
        <title>The Global Catalogue of Microorganisms (GCM) 10K type strain sequencing project: providing services to taxonomists for standard genome sequencing and annotation.</title>
        <authorList>
            <consortium name="The Broad Institute Genomics Platform"/>
            <consortium name="The Broad Institute Genome Sequencing Center for Infectious Disease"/>
            <person name="Wu L."/>
            <person name="Ma J."/>
        </authorList>
    </citation>
    <scope>NUCLEOTIDE SEQUENCE [LARGE SCALE GENOMIC DNA]</scope>
    <source>
        <strain evidence="2">KCTC 42903</strain>
    </source>
</reference>
<name>A0ABW5JUB9_9FLAO</name>
<gene>
    <name evidence="1" type="ORF">ACFSQS_09740</name>
</gene>
<sequence length="168" mass="19138">MKKATPKNIALPLIVFVCTIINSCASKKDVIQNATVEETNPKLIFLNYKISEDEKGKKNIQFINKIIANGRLKKSMDINNGTFGDLICNQLDKNLNVLQSITIRNPLIKNFEFVDNSKQFQRKKVVLKEVEFSLKLKLEQNTKFISINEVTTPLSKTKPLIKTKIQSL</sequence>
<keyword evidence="2" id="KW-1185">Reference proteome</keyword>
<accession>A0ABW5JUB9</accession>
<evidence type="ECO:0008006" key="3">
    <source>
        <dbReference type="Google" id="ProtNLM"/>
    </source>
</evidence>
<protein>
    <recommendedName>
        <fullName evidence="3">Lipoprotein</fullName>
    </recommendedName>
</protein>
<dbReference type="RefSeq" id="WP_388017773.1">
    <property type="nucleotide sequence ID" value="NZ_JBHUDT010000003.1"/>
</dbReference>
<comment type="caution">
    <text evidence="1">The sequence shown here is derived from an EMBL/GenBank/DDBJ whole genome shotgun (WGS) entry which is preliminary data.</text>
</comment>
<organism evidence="1 2">
    <name type="scientific">Gelatiniphilus marinus</name>
    <dbReference type="NCBI Taxonomy" id="1759464"/>
    <lineage>
        <taxon>Bacteria</taxon>
        <taxon>Pseudomonadati</taxon>
        <taxon>Bacteroidota</taxon>
        <taxon>Flavobacteriia</taxon>
        <taxon>Flavobacteriales</taxon>
        <taxon>Flavobacteriaceae</taxon>
        <taxon>Gelatiniphilus</taxon>
    </lineage>
</organism>